<protein>
    <submittedName>
        <fullName evidence="2">Uncharacterized protein</fullName>
    </submittedName>
</protein>
<dbReference type="EMBL" id="VDEP01000447">
    <property type="protein sequence ID" value="KAA1078767.1"/>
    <property type="molecule type" value="Genomic_DNA"/>
</dbReference>
<accession>A0A5B0MP49</accession>
<evidence type="ECO:0000313" key="3">
    <source>
        <dbReference type="Proteomes" id="UP000325313"/>
    </source>
</evidence>
<comment type="caution">
    <text evidence="2">The sequence shown here is derived from an EMBL/GenBank/DDBJ whole genome shotgun (WGS) entry which is preliminary data.</text>
</comment>
<proteinExistence type="predicted"/>
<feature type="chain" id="PRO_5022766452" evidence="1">
    <location>
        <begin position="18"/>
        <end position="151"/>
    </location>
</feature>
<dbReference type="AlphaFoldDB" id="A0A5B0MP49"/>
<dbReference type="Proteomes" id="UP000325313">
    <property type="component" value="Unassembled WGS sequence"/>
</dbReference>
<reference evidence="2 3" key="1">
    <citation type="submission" date="2019-05" db="EMBL/GenBank/DDBJ databases">
        <title>Emergence of the Ug99 lineage of the wheat stem rust pathogen through somatic hybridization.</title>
        <authorList>
            <person name="Li F."/>
            <person name="Upadhyaya N.M."/>
            <person name="Sperschneider J."/>
            <person name="Matny O."/>
            <person name="Nguyen-Phuc H."/>
            <person name="Mago R."/>
            <person name="Raley C."/>
            <person name="Miller M.E."/>
            <person name="Silverstein K.A.T."/>
            <person name="Henningsen E."/>
            <person name="Hirsch C.D."/>
            <person name="Visser B."/>
            <person name="Pretorius Z.A."/>
            <person name="Steffenson B.J."/>
            <person name="Schwessinger B."/>
            <person name="Dodds P.N."/>
            <person name="Figueroa M."/>
        </authorList>
    </citation>
    <scope>NUCLEOTIDE SEQUENCE [LARGE SCALE GENOMIC DNA]</scope>
    <source>
        <strain evidence="2 3">Ug99</strain>
    </source>
</reference>
<keyword evidence="1" id="KW-0732">Signal</keyword>
<gene>
    <name evidence="2" type="ORF">PGTUg99_011991</name>
</gene>
<name>A0A5B0MP49_PUCGR</name>
<organism evidence="2 3">
    <name type="scientific">Puccinia graminis f. sp. tritici</name>
    <dbReference type="NCBI Taxonomy" id="56615"/>
    <lineage>
        <taxon>Eukaryota</taxon>
        <taxon>Fungi</taxon>
        <taxon>Dikarya</taxon>
        <taxon>Basidiomycota</taxon>
        <taxon>Pucciniomycotina</taxon>
        <taxon>Pucciniomycetes</taxon>
        <taxon>Pucciniales</taxon>
        <taxon>Pucciniaceae</taxon>
        <taxon>Puccinia</taxon>
    </lineage>
</organism>
<feature type="signal peptide" evidence="1">
    <location>
        <begin position="1"/>
        <end position="17"/>
    </location>
</feature>
<sequence>MLSVIFTLLIVIACATGQNGLFACTNGYCVFEDRGTQPINYAFGPATYSSNPHTSKFMTCQYSRLPVGTPKGTCCDFAVGDVKPRTIDAIKDVYITPDENDHRLLDVFSGRRTDSLNQSSTSMYRPVRGHELDLFSSSAAHPVGSIRFRTW</sequence>
<evidence type="ECO:0000256" key="1">
    <source>
        <dbReference type="SAM" id="SignalP"/>
    </source>
</evidence>
<evidence type="ECO:0000313" key="2">
    <source>
        <dbReference type="EMBL" id="KAA1078767.1"/>
    </source>
</evidence>